<dbReference type="InterPro" id="IPR042099">
    <property type="entry name" value="ANL_N_sf"/>
</dbReference>
<dbReference type="InterPro" id="IPR050237">
    <property type="entry name" value="ATP-dep_AMP-bd_enzyme"/>
</dbReference>
<reference evidence="5 6" key="1">
    <citation type="submission" date="2018-10" db="EMBL/GenBank/DDBJ databases">
        <title>Paraburkholderia sp. 7MK8-2, isolated from soil.</title>
        <authorList>
            <person name="Gao Z.-H."/>
            <person name="Qiu L.-H."/>
        </authorList>
    </citation>
    <scope>NUCLEOTIDE SEQUENCE [LARGE SCALE GENOMIC DNA]</scope>
    <source>
        <strain evidence="5 6">7MK8-2</strain>
    </source>
</reference>
<dbReference type="OrthoDB" id="9766486at2"/>
<organism evidence="5 6">
    <name type="scientific">Trinickia fusca</name>
    <dbReference type="NCBI Taxonomy" id="2419777"/>
    <lineage>
        <taxon>Bacteria</taxon>
        <taxon>Pseudomonadati</taxon>
        <taxon>Pseudomonadota</taxon>
        <taxon>Betaproteobacteria</taxon>
        <taxon>Burkholderiales</taxon>
        <taxon>Burkholderiaceae</taxon>
        <taxon>Trinickia</taxon>
    </lineage>
</organism>
<sequence>MNSMLAHYEATRTLADVPDLHPEGTALIFEDRPIGYAELSASANRVAQALIENDVMPGARVAFVGLDSEKSYEILFGCARAGAVFVPVNWKLGAEEIAFIVEDAEAQFLFVTPEVAELAQRLRTQCPKLRRVIVIDSGTNGPNDYGVWRDAAPAVRPDFYRADPAAPVVQVYTSGTSGRPKGVVLAHRGFLDLVREIVRSGDEFIDWRPGDVALLALPTFHVGGLWWAIQNLVNGATGVVMKTFDGAKALAAIERHRITKLAFVPAMLRFLLSEPACTKTDLSSVGLVIYGGSPMPAPLLAHAQTLLRCPFAQNYGLSETTNMAIFMPPSEHAALGDERASTAGRPLHGVSVRIVDRERLDVARGQHGEIAFHTSSRMLGYWKRPKETAETLVDGWLFTGDAGYIDERGYLHITDRIKDLIISAGENISPAELEQALQTHPQIEEAAVIGVPDRRWGEVPVAYVVTTPGSALTKADIMAHARSHIAPFKMLYDAILIERLPRNSTGKVLKRVLREPHWAGHERRVN</sequence>
<dbReference type="InterPro" id="IPR025110">
    <property type="entry name" value="AMP-bd_C"/>
</dbReference>
<dbReference type="Proteomes" id="UP000280434">
    <property type="component" value="Unassembled WGS sequence"/>
</dbReference>
<keyword evidence="2 5" id="KW-0436">Ligase</keyword>
<evidence type="ECO:0000259" key="4">
    <source>
        <dbReference type="Pfam" id="PF13193"/>
    </source>
</evidence>
<dbReference type="EMBL" id="RBZV01000010">
    <property type="protein sequence ID" value="RKP45286.1"/>
    <property type="molecule type" value="Genomic_DNA"/>
</dbReference>
<evidence type="ECO:0000313" key="6">
    <source>
        <dbReference type="Proteomes" id="UP000280434"/>
    </source>
</evidence>
<evidence type="ECO:0000259" key="3">
    <source>
        <dbReference type="Pfam" id="PF00501"/>
    </source>
</evidence>
<dbReference type="GO" id="GO:0016878">
    <property type="term" value="F:acid-thiol ligase activity"/>
    <property type="evidence" value="ECO:0007669"/>
    <property type="project" value="UniProtKB-ARBA"/>
</dbReference>
<name>A0A494XA11_9BURK</name>
<proteinExistence type="inferred from homology"/>
<feature type="domain" description="AMP-dependent synthetase/ligase" evidence="3">
    <location>
        <begin position="20"/>
        <end position="382"/>
    </location>
</feature>
<dbReference type="InterPro" id="IPR045851">
    <property type="entry name" value="AMP-bd_C_sf"/>
</dbReference>
<gene>
    <name evidence="5" type="ORF">D7S89_20920</name>
</gene>
<dbReference type="PANTHER" id="PTHR43767">
    <property type="entry name" value="LONG-CHAIN-FATTY-ACID--COA LIGASE"/>
    <property type="match status" value="1"/>
</dbReference>
<dbReference type="AlphaFoldDB" id="A0A494XA11"/>
<protein>
    <submittedName>
        <fullName evidence="5">Long-chain-fatty-acid--CoA ligase</fullName>
    </submittedName>
</protein>
<dbReference type="InterPro" id="IPR000873">
    <property type="entry name" value="AMP-dep_synth/lig_dom"/>
</dbReference>
<dbReference type="PANTHER" id="PTHR43767:SF1">
    <property type="entry name" value="NONRIBOSOMAL PEPTIDE SYNTHASE PES1 (EUROFUNG)-RELATED"/>
    <property type="match status" value="1"/>
</dbReference>
<dbReference type="SUPFAM" id="SSF56801">
    <property type="entry name" value="Acetyl-CoA synthetase-like"/>
    <property type="match status" value="1"/>
</dbReference>
<dbReference type="Pfam" id="PF00501">
    <property type="entry name" value="AMP-binding"/>
    <property type="match status" value="1"/>
</dbReference>
<evidence type="ECO:0000256" key="2">
    <source>
        <dbReference type="ARBA" id="ARBA00022598"/>
    </source>
</evidence>
<comment type="similarity">
    <text evidence="1">Belongs to the ATP-dependent AMP-binding enzyme family.</text>
</comment>
<dbReference type="Gene3D" id="3.30.300.30">
    <property type="match status" value="1"/>
</dbReference>
<keyword evidence="6" id="KW-1185">Reference proteome</keyword>
<evidence type="ECO:0000256" key="1">
    <source>
        <dbReference type="ARBA" id="ARBA00006432"/>
    </source>
</evidence>
<accession>A0A494XA11</accession>
<feature type="domain" description="AMP-binding enzyme C-terminal" evidence="4">
    <location>
        <begin position="432"/>
        <end position="507"/>
    </location>
</feature>
<evidence type="ECO:0000313" key="5">
    <source>
        <dbReference type="EMBL" id="RKP45286.1"/>
    </source>
</evidence>
<dbReference type="Pfam" id="PF13193">
    <property type="entry name" value="AMP-binding_C"/>
    <property type="match status" value="1"/>
</dbReference>
<dbReference type="FunFam" id="3.30.300.30:FF:000008">
    <property type="entry name" value="2,3-dihydroxybenzoate-AMP ligase"/>
    <property type="match status" value="1"/>
</dbReference>
<comment type="caution">
    <text evidence="5">The sequence shown here is derived from an EMBL/GenBank/DDBJ whole genome shotgun (WGS) entry which is preliminary data.</text>
</comment>
<dbReference type="NCBIfam" id="NF004837">
    <property type="entry name" value="PRK06187.1"/>
    <property type="match status" value="1"/>
</dbReference>
<dbReference type="Gene3D" id="3.40.50.12780">
    <property type="entry name" value="N-terminal domain of ligase-like"/>
    <property type="match status" value="1"/>
</dbReference>